<dbReference type="NCBIfam" id="TIGR00174">
    <property type="entry name" value="miaA"/>
    <property type="match status" value="1"/>
</dbReference>
<dbReference type="HAMAP" id="MF_00185">
    <property type="entry name" value="IPP_trans"/>
    <property type="match status" value="1"/>
</dbReference>
<organism evidence="9 10">
    <name type="scientific">Letharia lupina</name>
    <dbReference type="NCBI Taxonomy" id="560253"/>
    <lineage>
        <taxon>Eukaryota</taxon>
        <taxon>Fungi</taxon>
        <taxon>Dikarya</taxon>
        <taxon>Ascomycota</taxon>
        <taxon>Pezizomycotina</taxon>
        <taxon>Lecanoromycetes</taxon>
        <taxon>OSLEUM clade</taxon>
        <taxon>Lecanoromycetidae</taxon>
        <taxon>Lecanorales</taxon>
        <taxon>Lecanorineae</taxon>
        <taxon>Parmeliaceae</taxon>
        <taxon>Letharia</taxon>
    </lineage>
</organism>
<keyword evidence="3 5" id="KW-0547">Nucleotide-binding</keyword>
<dbReference type="EC" id="2.5.1.75" evidence="5 6"/>
<keyword evidence="2 5" id="KW-0808">Transferase</keyword>
<name>A0A8H6CHN7_9LECA</name>
<dbReference type="RefSeq" id="XP_037152653.1">
    <property type="nucleotide sequence ID" value="XM_037291218.1"/>
</dbReference>
<evidence type="ECO:0000259" key="8">
    <source>
        <dbReference type="Pfam" id="PF12874"/>
    </source>
</evidence>
<dbReference type="Pfam" id="PF01715">
    <property type="entry name" value="IPPT"/>
    <property type="match status" value="1"/>
</dbReference>
<dbReference type="Proteomes" id="UP000593566">
    <property type="component" value="Unassembled WGS sequence"/>
</dbReference>
<dbReference type="Gene3D" id="3.40.50.300">
    <property type="entry name" value="P-loop containing nucleotide triphosphate hydrolases"/>
    <property type="match status" value="1"/>
</dbReference>
<proteinExistence type="inferred from homology"/>
<accession>A0A8H6CHN7</accession>
<gene>
    <name evidence="9" type="ORF">HO133_000279</name>
</gene>
<reference evidence="9 10" key="1">
    <citation type="journal article" date="2020" name="Genomics">
        <title>Complete, high-quality genomes from long-read metagenomic sequencing of two wolf lichen thalli reveals enigmatic genome architecture.</title>
        <authorList>
            <person name="McKenzie S.K."/>
            <person name="Walston R.F."/>
            <person name="Allen J.L."/>
        </authorList>
    </citation>
    <scope>NUCLEOTIDE SEQUENCE [LARGE SCALE GENOMIC DNA]</scope>
    <source>
        <strain evidence="9">WasteWater1</strain>
    </source>
</reference>
<dbReference type="GO" id="GO:0005739">
    <property type="term" value="C:mitochondrion"/>
    <property type="evidence" value="ECO:0007669"/>
    <property type="project" value="TreeGrafter"/>
</dbReference>
<dbReference type="GO" id="GO:0005524">
    <property type="term" value="F:ATP binding"/>
    <property type="evidence" value="ECO:0007669"/>
    <property type="project" value="UniProtKB-UniRule"/>
</dbReference>
<protein>
    <recommendedName>
        <fullName evidence="5 6">tRNA dimethylallyltransferase</fullName>
        <ecNumber evidence="5 6">2.5.1.75</ecNumber>
    </recommendedName>
</protein>
<dbReference type="Gene3D" id="1.10.20.140">
    <property type="match status" value="1"/>
</dbReference>
<dbReference type="InterPro" id="IPR039657">
    <property type="entry name" value="Dimethylallyltransferase"/>
</dbReference>
<dbReference type="PIRSF" id="PIRSF039110">
    <property type="entry name" value="IPP_transferase"/>
    <property type="match status" value="1"/>
</dbReference>
<dbReference type="SUPFAM" id="SSF52540">
    <property type="entry name" value="P-loop containing nucleoside triphosphate hydrolases"/>
    <property type="match status" value="1"/>
</dbReference>
<evidence type="ECO:0000256" key="6">
    <source>
        <dbReference type="RuleBase" id="RU003783"/>
    </source>
</evidence>
<evidence type="ECO:0000256" key="3">
    <source>
        <dbReference type="ARBA" id="ARBA00022741"/>
    </source>
</evidence>
<dbReference type="EMBL" id="JACCJB010000010">
    <property type="protein sequence ID" value="KAF6223436.1"/>
    <property type="molecule type" value="Genomic_DNA"/>
</dbReference>
<sequence length="453" mass="51621">MLRATQRWITMSSALPRPRLVAVVGATGTGKSQLAVSLAQRFNGEIINGDALQMYEGLPITTNKLPLEERKGVPHHLLGCIKLGEEPWTVKQFVELATGVIKEIRSRGRLPILVGGTHYYTQSLLFSDALVEEEETGDATLENQAQKWQLLDASTEEMLKELRKLDPEMAMRWHPSDRRKIRRSLEIWLKTGKRASEIYEQQKTQSLDIESGGWDRSAVPIGSDASAQSHVRYDTLIFWVHAPSDSLNLRLEHRVDSMVSHGLLEEVTSMQNFHQDQERKGGSIDQSRGIWVAIGFKEFLPYILDGNRPEKLRQEGIERTKIATRQYAKRQVRWIRLRLQRAVNAADLTHYMFLLDATDSLRWSEAVDAKAQDITAAFINNFALPRPDSLSDAAMKMLVSPEEEAKSARYCEACDKTLMFHSQWINHLKGKGHRASVRPKIDRKTLYPRDNGR</sequence>
<evidence type="ECO:0000256" key="7">
    <source>
        <dbReference type="RuleBase" id="RU003785"/>
    </source>
</evidence>
<evidence type="ECO:0000256" key="2">
    <source>
        <dbReference type="ARBA" id="ARBA00022679"/>
    </source>
</evidence>
<evidence type="ECO:0000313" key="10">
    <source>
        <dbReference type="Proteomes" id="UP000593566"/>
    </source>
</evidence>
<dbReference type="AlphaFoldDB" id="A0A8H6CHN7"/>
<dbReference type="InterPro" id="IPR018022">
    <property type="entry name" value="IPT"/>
</dbReference>
<dbReference type="Pfam" id="PF12874">
    <property type="entry name" value="zf-met"/>
    <property type="match status" value="1"/>
</dbReference>
<dbReference type="GeneID" id="59328698"/>
<dbReference type="PANTHER" id="PTHR11088:SF89">
    <property type="entry name" value="TRNA DIMETHYLALLYLTRANSFERASE"/>
    <property type="match status" value="1"/>
</dbReference>
<comment type="similarity">
    <text evidence="1 5 7">Belongs to the IPP transferase family.</text>
</comment>
<comment type="function">
    <text evidence="5">Catalyzes the transfer of a dimethylallyl group onto the adenine at position 37.</text>
</comment>
<keyword evidence="10" id="KW-1185">Reference proteome</keyword>
<evidence type="ECO:0000256" key="5">
    <source>
        <dbReference type="PIRNR" id="PIRNR039110"/>
    </source>
</evidence>
<dbReference type="SUPFAM" id="SSF57667">
    <property type="entry name" value="beta-beta-alpha zinc fingers"/>
    <property type="match status" value="1"/>
</dbReference>
<dbReference type="InterPro" id="IPR036236">
    <property type="entry name" value="Znf_C2H2_sf"/>
</dbReference>
<evidence type="ECO:0000256" key="4">
    <source>
        <dbReference type="ARBA" id="ARBA00022840"/>
    </source>
</evidence>
<comment type="caution">
    <text evidence="9">The sequence shown here is derived from an EMBL/GenBank/DDBJ whole genome shotgun (WGS) entry which is preliminary data.</text>
</comment>
<evidence type="ECO:0000256" key="1">
    <source>
        <dbReference type="ARBA" id="ARBA00005842"/>
    </source>
</evidence>
<dbReference type="GO" id="GO:0052381">
    <property type="term" value="F:tRNA dimethylallyltransferase activity"/>
    <property type="evidence" value="ECO:0007669"/>
    <property type="project" value="UniProtKB-UniRule"/>
</dbReference>
<feature type="domain" description="C2H2-type" evidence="8">
    <location>
        <begin position="410"/>
        <end position="433"/>
    </location>
</feature>
<comment type="catalytic activity">
    <reaction evidence="5 6">
        <text>adenosine(37) in tRNA + dimethylallyl diphosphate = N(6)-dimethylallyladenosine(37) in tRNA + diphosphate</text>
        <dbReference type="Rhea" id="RHEA:26482"/>
        <dbReference type="Rhea" id="RHEA-COMP:10162"/>
        <dbReference type="Rhea" id="RHEA-COMP:10375"/>
        <dbReference type="ChEBI" id="CHEBI:33019"/>
        <dbReference type="ChEBI" id="CHEBI:57623"/>
        <dbReference type="ChEBI" id="CHEBI:74411"/>
        <dbReference type="ChEBI" id="CHEBI:74415"/>
        <dbReference type="EC" id="2.5.1.75"/>
    </reaction>
</comment>
<keyword evidence="5 6" id="KW-0819">tRNA processing</keyword>
<dbReference type="PANTHER" id="PTHR11088">
    <property type="entry name" value="TRNA DIMETHYLALLYLTRANSFERASE"/>
    <property type="match status" value="1"/>
</dbReference>
<dbReference type="GO" id="GO:0006400">
    <property type="term" value="P:tRNA modification"/>
    <property type="evidence" value="ECO:0007669"/>
    <property type="project" value="TreeGrafter"/>
</dbReference>
<dbReference type="InterPro" id="IPR013087">
    <property type="entry name" value="Znf_C2H2_type"/>
</dbReference>
<evidence type="ECO:0000313" key="9">
    <source>
        <dbReference type="EMBL" id="KAF6223436.1"/>
    </source>
</evidence>
<keyword evidence="4 5" id="KW-0067">ATP-binding</keyword>
<keyword evidence="5" id="KW-0963">Cytoplasm</keyword>
<dbReference type="InterPro" id="IPR027417">
    <property type="entry name" value="P-loop_NTPase"/>
</dbReference>
<dbReference type="InterPro" id="IPR030666">
    <property type="entry name" value="IPP_transferase_euk"/>
</dbReference>